<dbReference type="InterPro" id="IPR036505">
    <property type="entry name" value="Amidase/PGRP_sf"/>
</dbReference>
<feature type="domain" description="N-acetylmuramoyl-L-alanine amidase" evidence="2">
    <location>
        <begin position="32"/>
        <end position="150"/>
    </location>
</feature>
<gene>
    <name evidence="4" type="ORF">KUTeg_008556</name>
</gene>
<protein>
    <submittedName>
        <fullName evidence="4">Uncharacterized protein</fullName>
    </submittedName>
</protein>
<evidence type="ECO:0000313" key="5">
    <source>
        <dbReference type="Proteomes" id="UP001217089"/>
    </source>
</evidence>
<dbReference type="PANTHER" id="PTHR11022:SF41">
    <property type="entry name" value="PEPTIDOGLYCAN-RECOGNITION PROTEIN LC-RELATED"/>
    <property type="match status" value="1"/>
</dbReference>
<dbReference type="InterPro" id="IPR006619">
    <property type="entry name" value="PGRP_domain_met/bac"/>
</dbReference>
<dbReference type="EMBL" id="JARBDR010000342">
    <property type="protein sequence ID" value="KAJ8313995.1"/>
    <property type="molecule type" value="Genomic_DNA"/>
</dbReference>
<evidence type="ECO:0000259" key="3">
    <source>
        <dbReference type="SMART" id="SM00701"/>
    </source>
</evidence>
<proteinExistence type="inferred from homology"/>
<sequence>MTHISAREIIPQGPKRMSGKVNIITRDHWCARPPKGTEQMNTPVKFVFVHHTAMAECLTEKDCCEEVRKIQNAHMDNKGRGWDRVGAHTYGWNRIAVAFSIMGNYMTRIPNQKAIEALKAIISVGISKGKIEKDYRLYGHKDVGNTECPGIKLYELISKWPEYGPLPPKLPPYAKRVFLSDNDAEKYLVSSFFKLFALEKHLCTMITNNADFVYAFVNYLLWIVS</sequence>
<dbReference type="InterPro" id="IPR015510">
    <property type="entry name" value="PGRP"/>
</dbReference>
<dbReference type="SMART" id="SM00701">
    <property type="entry name" value="PGRP"/>
    <property type="match status" value="1"/>
</dbReference>
<dbReference type="InterPro" id="IPR002502">
    <property type="entry name" value="Amidase_domain"/>
</dbReference>
<evidence type="ECO:0000256" key="1">
    <source>
        <dbReference type="ARBA" id="ARBA00007553"/>
    </source>
</evidence>
<keyword evidence="5" id="KW-1185">Reference proteome</keyword>
<organism evidence="4 5">
    <name type="scientific">Tegillarca granosa</name>
    <name type="common">Malaysian cockle</name>
    <name type="synonym">Anadara granosa</name>
    <dbReference type="NCBI Taxonomy" id="220873"/>
    <lineage>
        <taxon>Eukaryota</taxon>
        <taxon>Metazoa</taxon>
        <taxon>Spiralia</taxon>
        <taxon>Lophotrochozoa</taxon>
        <taxon>Mollusca</taxon>
        <taxon>Bivalvia</taxon>
        <taxon>Autobranchia</taxon>
        <taxon>Pteriomorphia</taxon>
        <taxon>Arcoida</taxon>
        <taxon>Arcoidea</taxon>
        <taxon>Arcidae</taxon>
        <taxon>Tegillarca</taxon>
    </lineage>
</organism>
<dbReference type="Pfam" id="PF01510">
    <property type="entry name" value="Amidase_2"/>
    <property type="match status" value="1"/>
</dbReference>
<comment type="caution">
    <text evidence="4">The sequence shown here is derived from an EMBL/GenBank/DDBJ whole genome shotgun (WGS) entry which is preliminary data.</text>
</comment>
<evidence type="ECO:0000313" key="4">
    <source>
        <dbReference type="EMBL" id="KAJ8313995.1"/>
    </source>
</evidence>
<dbReference type="SUPFAM" id="SSF55846">
    <property type="entry name" value="N-acetylmuramoyl-L-alanine amidase-like"/>
    <property type="match status" value="1"/>
</dbReference>
<name>A0ABQ9FEB9_TEGGR</name>
<feature type="domain" description="Peptidoglycan recognition protein family" evidence="3">
    <location>
        <begin position="21"/>
        <end position="144"/>
    </location>
</feature>
<reference evidence="4 5" key="1">
    <citation type="submission" date="2022-12" db="EMBL/GenBank/DDBJ databases">
        <title>Chromosome-level genome of Tegillarca granosa.</title>
        <authorList>
            <person name="Kim J."/>
        </authorList>
    </citation>
    <scope>NUCLEOTIDE SEQUENCE [LARGE SCALE GENOMIC DNA]</scope>
    <source>
        <strain evidence="4">Teg-2019</strain>
        <tissue evidence="4">Adductor muscle</tissue>
    </source>
</reference>
<comment type="similarity">
    <text evidence="1">Belongs to the N-acetylmuramoyl-L-alanine amidase 2 family.</text>
</comment>
<dbReference type="SMART" id="SM00644">
    <property type="entry name" value="Ami_2"/>
    <property type="match status" value="1"/>
</dbReference>
<dbReference type="Proteomes" id="UP001217089">
    <property type="component" value="Unassembled WGS sequence"/>
</dbReference>
<dbReference type="PANTHER" id="PTHR11022">
    <property type="entry name" value="PEPTIDOGLYCAN RECOGNITION PROTEIN"/>
    <property type="match status" value="1"/>
</dbReference>
<dbReference type="Gene3D" id="3.40.80.10">
    <property type="entry name" value="Peptidoglycan recognition protein-like"/>
    <property type="match status" value="2"/>
</dbReference>
<evidence type="ECO:0000259" key="2">
    <source>
        <dbReference type="SMART" id="SM00644"/>
    </source>
</evidence>
<accession>A0ABQ9FEB9</accession>
<dbReference type="CDD" id="cd06583">
    <property type="entry name" value="PGRP"/>
    <property type="match status" value="1"/>
</dbReference>